<dbReference type="EMBL" id="CP000613">
    <property type="protein sequence ID" value="ACJ01238.1"/>
    <property type="molecule type" value="Genomic_DNA"/>
</dbReference>
<proteinExistence type="predicted"/>
<dbReference type="AlphaFoldDB" id="B6IY64"/>
<evidence type="ECO:0000313" key="1">
    <source>
        <dbReference type="EMBL" id="ACJ01238.1"/>
    </source>
</evidence>
<reference evidence="1 2" key="1">
    <citation type="journal article" date="2010" name="BMC Genomics">
        <title>Metabolic flexibility revealed in the genome of the cyst-forming alpha-1 proteobacterium Rhodospirillum centenum.</title>
        <authorList>
            <person name="Lu Y.K."/>
            <person name="Marden J."/>
            <person name="Han M."/>
            <person name="Swingley W.D."/>
            <person name="Mastrian S.D."/>
            <person name="Chowdhury S.R."/>
            <person name="Hao J."/>
            <person name="Helmy T."/>
            <person name="Kim S."/>
            <person name="Kurdoglu A.A."/>
            <person name="Matthies H.J."/>
            <person name="Rollo D."/>
            <person name="Stothard P."/>
            <person name="Blankenship R.E."/>
            <person name="Bauer C.E."/>
            <person name="Touchman J.W."/>
        </authorList>
    </citation>
    <scope>NUCLEOTIDE SEQUENCE [LARGE SCALE GENOMIC DNA]</scope>
    <source>
        <strain evidence="2">ATCC 51521 / SW</strain>
    </source>
</reference>
<dbReference type="Proteomes" id="UP000001591">
    <property type="component" value="Chromosome"/>
</dbReference>
<gene>
    <name evidence="1" type="ordered locus">RC1_3895</name>
</gene>
<evidence type="ECO:0000313" key="2">
    <source>
        <dbReference type="Proteomes" id="UP000001591"/>
    </source>
</evidence>
<sequence length="117" mass="13370">MVDSPDVVEAGASVGLGKRIVRNHLATFETLQIGDETIRNPKLCIVPMHRYSRYQPRFSRLNVQVEDLPQMLIGADWFLAHRVLISNSQRRVYFTYNGRKPIFQTVPPPGEEDTTDS</sequence>
<dbReference type="STRING" id="414684.RC1_3895"/>
<dbReference type="RefSeq" id="WP_012569011.1">
    <property type="nucleotide sequence ID" value="NC_011420.2"/>
</dbReference>
<dbReference type="KEGG" id="rce:RC1_3895"/>
<dbReference type="HOGENOM" id="CLU_2083014_0_0_5"/>
<dbReference type="InterPro" id="IPR021109">
    <property type="entry name" value="Peptidase_aspartic_dom_sf"/>
</dbReference>
<dbReference type="OrthoDB" id="7281214at2"/>
<keyword evidence="2" id="KW-1185">Reference proteome</keyword>
<accession>B6IY64</accession>
<protein>
    <submittedName>
        <fullName evidence="1">Uncharacterized protein</fullName>
    </submittedName>
</protein>
<organism evidence="1 2">
    <name type="scientific">Rhodospirillum centenum (strain ATCC 51521 / SW)</name>
    <dbReference type="NCBI Taxonomy" id="414684"/>
    <lineage>
        <taxon>Bacteria</taxon>
        <taxon>Pseudomonadati</taxon>
        <taxon>Pseudomonadota</taxon>
        <taxon>Alphaproteobacteria</taxon>
        <taxon>Rhodospirillales</taxon>
        <taxon>Rhodospirillaceae</taxon>
        <taxon>Rhodospirillum</taxon>
    </lineage>
</organism>
<dbReference type="Gene3D" id="2.40.70.10">
    <property type="entry name" value="Acid Proteases"/>
    <property type="match status" value="1"/>
</dbReference>
<name>B6IY64_RHOCS</name>